<evidence type="ECO:0000313" key="4">
    <source>
        <dbReference type="Proteomes" id="UP000195440"/>
    </source>
</evidence>
<dbReference type="SUPFAM" id="SSF51430">
    <property type="entry name" value="NAD(P)-linked oxidoreductase"/>
    <property type="match status" value="1"/>
</dbReference>
<evidence type="ECO:0000259" key="2">
    <source>
        <dbReference type="Pfam" id="PF00248"/>
    </source>
</evidence>
<evidence type="ECO:0000256" key="1">
    <source>
        <dbReference type="SAM" id="SignalP"/>
    </source>
</evidence>
<dbReference type="CDD" id="cd19095">
    <property type="entry name" value="AKR_PA4992-like"/>
    <property type="match status" value="1"/>
</dbReference>
<sequence>MPAHSLSRRYFIQASSALAAMAALSPLLPAFAATSLLTRKIPASGEDLPVIGLGTARTFNFAVTSEEMTPALEVLKTLLSGGAKLIDTAPSYGDSQAVTGELLTRANAHRQAFIATKVSSTGREAGLRQIEQAFKQLQTERIDLIQVHNLQDTATQLQTLRELKQQGRIRYIGVTHYVESAHDELLAVLQKEKVDFVQVNYSIGARNAEKRLLPWCADNGVAVLANRTFEAGRLFTKVKGKPVPDWASAELDASSWAQLMLKFVLANPAITAVIPATNNPRYAAHNLLAGQGRLPDASLRERIAELFA</sequence>
<evidence type="ECO:0000313" key="3">
    <source>
        <dbReference type="EMBL" id="OUM71925.1"/>
    </source>
</evidence>
<keyword evidence="1" id="KW-0732">Signal</keyword>
<name>A0A1Y3NWC9_9PSED</name>
<dbReference type="PANTHER" id="PTHR43312">
    <property type="entry name" value="D-THREO-ALDOSE 1-DEHYDROGENASE"/>
    <property type="match status" value="1"/>
</dbReference>
<dbReference type="AlphaFoldDB" id="A0A1Y3NWC9"/>
<dbReference type="InterPro" id="IPR006311">
    <property type="entry name" value="TAT_signal"/>
</dbReference>
<dbReference type="InterPro" id="IPR036812">
    <property type="entry name" value="NAD(P)_OxRdtase_dom_sf"/>
</dbReference>
<dbReference type="Gene3D" id="3.20.20.100">
    <property type="entry name" value="NADP-dependent oxidoreductase domain"/>
    <property type="match status" value="1"/>
</dbReference>
<proteinExistence type="predicted"/>
<accession>A0A1Y3NWC9</accession>
<feature type="domain" description="NADP-dependent oxidoreductase" evidence="2">
    <location>
        <begin position="51"/>
        <end position="299"/>
    </location>
</feature>
<dbReference type="OrthoDB" id="8563187at2"/>
<dbReference type="InterPro" id="IPR053135">
    <property type="entry name" value="AKR2_Oxidoreductase"/>
</dbReference>
<dbReference type="InterPro" id="IPR020471">
    <property type="entry name" value="AKR"/>
</dbReference>
<keyword evidence="4" id="KW-1185">Reference proteome</keyword>
<organism evidence="3 4">
    <name type="scientific">Pseudomonas caspiana</name>
    <dbReference type="NCBI Taxonomy" id="1451454"/>
    <lineage>
        <taxon>Bacteria</taxon>
        <taxon>Pseudomonadati</taxon>
        <taxon>Pseudomonadota</taxon>
        <taxon>Gammaproteobacteria</taxon>
        <taxon>Pseudomonadales</taxon>
        <taxon>Pseudomonadaceae</taxon>
        <taxon>Pseudomonas</taxon>
    </lineage>
</organism>
<dbReference type="PRINTS" id="PR00069">
    <property type="entry name" value="ALDKETRDTASE"/>
</dbReference>
<dbReference type="RefSeq" id="WP_087272130.1">
    <property type="nucleotide sequence ID" value="NZ_JBJGBV010000020.1"/>
</dbReference>
<feature type="signal peptide" evidence="1">
    <location>
        <begin position="1"/>
        <end position="32"/>
    </location>
</feature>
<comment type="caution">
    <text evidence="3">The sequence shown here is derived from an EMBL/GenBank/DDBJ whole genome shotgun (WGS) entry which is preliminary data.</text>
</comment>
<gene>
    <name evidence="3" type="ORF">AUC60_20705</name>
</gene>
<reference evidence="3 4" key="1">
    <citation type="journal article" date="2017" name="Syst. Appl. Microbiol.">
        <title>Pseudomonas caspiana sp. nov., a citrus pathogen in the Pseudomonas syringae phylogenetic group.</title>
        <authorList>
            <person name="Busquets A."/>
            <person name="Gomila M."/>
            <person name="Beiki F."/>
            <person name="Mulet M."/>
            <person name="Rahimian H."/>
            <person name="Garcia-Valdes E."/>
            <person name="Lalucat J."/>
        </authorList>
    </citation>
    <scope>NUCLEOTIDE SEQUENCE [LARGE SCALE GENOMIC DNA]</scope>
    <source>
        <strain evidence="3 4">FBF102</strain>
    </source>
</reference>
<protein>
    <submittedName>
        <fullName evidence="3">Aldo/keto reductase</fullName>
    </submittedName>
</protein>
<dbReference type="PANTHER" id="PTHR43312:SF1">
    <property type="entry name" value="NADP-DEPENDENT OXIDOREDUCTASE DOMAIN-CONTAINING PROTEIN"/>
    <property type="match status" value="1"/>
</dbReference>
<feature type="chain" id="PRO_5012553872" evidence="1">
    <location>
        <begin position="33"/>
        <end position="308"/>
    </location>
</feature>
<dbReference type="InterPro" id="IPR023210">
    <property type="entry name" value="NADP_OxRdtase_dom"/>
</dbReference>
<dbReference type="Proteomes" id="UP000195440">
    <property type="component" value="Unassembled WGS sequence"/>
</dbReference>
<dbReference type="GO" id="GO:0016491">
    <property type="term" value="F:oxidoreductase activity"/>
    <property type="evidence" value="ECO:0007669"/>
    <property type="project" value="InterPro"/>
</dbReference>
<dbReference type="PROSITE" id="PS51318">
    <property type="entry name" value="TAT"/>
    <property type="match status" value="1"/>
</dbReference>
<dbReference type="EMBL" id="LOHF01000021">
    <property type="protein sequence ID" value="OUM71925.1"/>
    <property type="molecule type" value="Genomic_DNA"/>
</dbReference>
<dbReference type="Pfam" id="PF00248">
    <property type="entry name" value="Aldo_ket_red"/>
    <property type="match status" value="1"/>
</dbReference>